<protein>
    <submittedName>
        <fullName evidence="2">Uncharacterized protein</fullName>
    </submittedName>
</protein>
<dbReference type="EMBL" id="LUGG01000002">
    <property type="protein sequence ID" value="OBZ77858.1"/>
    <property type="molecule type" value="Genomic_DNA"/>
</dbReference>
<organism evidence="2 3">
    <name type="scientific">Grifola frondosa</name>
    <name type="common">Maitake</name>
    <name type="synonym">Polyporus frondosus</name>
    <dbReference type="NCBI Taxonomy" id="5627"/>
    <lineage>
        <taxon>Eukaryota</taxon>
        <taxon>Fungi</taxon>
        <taxon>Dikarya</taxon>
        <taxon>Basidiomycota</taxon>
        <taxon>Agaricomycotina</taxon>
        <taxon>Agaricomycetes</taxon>
        <taxon>Polyporales</taxon>
        <taxon>Grifolaceae</taxon>
        <taxon>Grifola</taxon>
    </lineage>
</organism>
<feature type="region of interest" description="Disordered" evidence="1">
    <location>
        <begin position="1"/>
        <end position="20"/>
    </location>
</feature>
<reference evidence="2 3" key="1">
    <citation type="submission" date="2016-03" db="EMBL/GenBank/DDBJ databases">
        <title>Whole genome sequencing of Grifola frondosa 9006-11.</title>
        <authorList>
            <person name="Min B."/>
            <person name="Park H."/>
            <person name="Kim J.-G."/>
            <person name="Cho H."/>
            <person name="Oh Y.-L."/>
            <person name="Kong W.-S."/>
            <person name="Choi I.-G."/>
        </authorList>
    </citation>
    <scope>NUCLEOTIDE SEQUENCE [LARGE SCALE GENOMIC DNA]</scope>
    <source>
        <strain evidence="2 3">9006-11</strain>
    </source>
</reference>
<evidence type="ECO:0000256" key="1">
    <source>
        <dbReference type="SAM" id="MobiDB-lite"/>
    </source>
</evidence>
<evidence type="ECO:0000313" key="2">
    <source>
        <dbReference type="EMBL" id="OBZ77858.1"/>
    </source>
</evidence>
<keyword evidence="3" id="KW-1185">Reference proteome</keyword>
<comment type="caution">
    <text evidence="2">The sequence shown here is derived from an EMBL/GenBank/DDBJ whole genome shotgun (WGS) entry which is preliminary data.</text>
</comment>
<dbReference type="AlphaFoldDB" id="A0A1C7MM04"/>
<proteinExistence type="predicted"/>
<gene>
    <name evidence="2" type="ORF">A0H81_01616</name>
</gene>
<sequence>MKKAQRRQAPTWRAEKLAPTDGADEGDTVLLSSAHDRKQPLLVFHRAILCPPLLPSTMSPPTLRLSLQVIPVRRRLKHPFRSLLKKIRATLNIKTRNTSEPFKLPYLPSELWGVIIQHACLLYHDPLDTSQELSFLDSSSAQLATYRASMTLKKNLSLVSHEWNDYARRYLYEFVWISRAVQAKALARTLLLEYIDDTRSSGKYIRRLHIETSVLERCAPADLRTILEYAPHLNIYSDHRSVQRSLYDNMPDPRCSPEEILKLVIRPKIRRLSWTTYDDVPFQLRMTPLLQNLTIGLEYLELSSVSSSFRPSLSNSLSQAPDIDALQMSAQLPSLRALKLSLDNSTFAVLASWDMPP</sequence>
<dbReference type="OrthoDB" id="3258324at2759"/>
<accession>A0A1C7MM04</accession>
<dbReference type="Proteomes" id="UP000092993">
    <property type="component" value="Unassembled WGS sequence"/>
</dbReference>
<name>A0A1C7MM04_GRIFR</name>
<evidence type="ECO:0000313" key="3">
    <source>
        <dbReference type="Proteomes" id="UP000092993"/>
    </source>
</evidence>